<dbReference type="InterPro" id="IPR010987">
    <property type="entry name" value="Glutathione-S-Trfase_C-like"/>
</dbReference>
<evidence type="ECO:0000259" key="1">
    <source>
        <dbReference type="PROSITE" id="PS50404"/>
    </source>
</evidence>
<comment type="caution">
    <text evidence="3">The sequence shown here is derived from an EMBL/GenBank/DDBJ whole genome shotgun (WGS) entry which is preliminary data.</text>
</comment>
<dbReference type="SUPFAM" id="SSF47616">
    <property type="entry name" value="GST C-terminal domain-like"/>
    <property type="match status" value="1"/>
</dbReference>
<dbReference type="CDD" id="cd00299">
    <property type="entry name" value="GST_C_family"/>
    <property type="match status" value="1"/>
</dbReference>
<feature type="domain" description="GST C-terminal" evidence="2">
    <location>
        <begin position="87"/>
        <end position="215"/>
    </location>
</feature>
<evidence type="ECO:0000313" key="4">
    <source>
        <dbReference type="Proteomes" id="UP001064262"/>
    </source>
</evidence>
<protein>
    <submittedName>
        <fullName evidence="3">Glutathione S-transferase family protein</fullName>
    </submittedName>
</protein>
<dbReference type="InterPro" id="IPR040079">
    <property type="entry name" value="Glutathione_S-Trfase"/>
</dbReference>
<dbReference type="AlphaFoldDB" id="A0A9J6PTM1"/>
<dbReference type="PANTHER" id="PTHR44051:SF8">
    <property type="entry name" value="GLUTATHIONE S-TRANSFERASE GSTA"/>
    <property type="match status" value="1"/>
</dbReference>
<keyword evidence="4" id="KW-1185">Reference proteome</keyword>
<dbReference type="PANTHER" id="PTHR44051">
    <property type="entry name" value="GLUTATHIONE S-TRANSFERASE-RELATED"/>
    <property type="match status" value="1"/>
</dbReference>
<dbReference type="InterPro" id="IPR036249">
    <property type="entry name" value="Thioredoxin-like_sf"/>
</dbReference>
<dbReference type="Gene3D" id="3.40.30.10">
    <property type="entry name" value="Glutaredoxin"/>
    <property type="match status" value="1"/>
</dbReference>
<dbReference type="Pfam" id="PF13410">
    <property type="entry name" value="GST_C_2"/>
    <property type="match status" value="1"/>
</dbReference>
<dbReference type="SFLD" id="SFLDG00358">
    <property type="entry name" value="Main_(cytGST)"/>
    <property type="match status" value="1"/>
</dbReference>
<dbReference type="SUPFAM" id="SSF52833">
    <property type="entry name" value="Thioredoxin-like"/>
    <property type="match status" value="1"/>
</dbReference>
<organism evidence="3 4">
    <name type="scientific">Winslowiella arboricola</name>
    <dbReference type="NCBI Taxonomy" id="2978220"/>
    <lineage>
        <taxon>Bacteria</taxon>
        <taxon>Pseudomonadati</taxon>
        <taxon>Pseudomonadota</taxon>
        <taxon>Gammaproteobacteria</taxon>
        <taxon>Enterobacterales</taxon>
        <taxon>Erwiniaceae</taxon>
        <taxon>Winslowiella</taxon>
    </lineage>
</organism>
<dbReference type="Gene3D" id="1.20.1050.10">
    <property type="match status" value="1"/>
</dbReference>
<evidence type="ECO:0000313" key="3">
    <source>
        <dbReference type="EMBL" id="MCU5779811.1"/>
    </source>
</evidence>
<evidence type="ECO:0000259" key="2">
    <source>
        <dbReference type="PROSITE" id="PS50405"/>
    </source>
</evidence>
<sequence>MLHIFGPQFSTLTRSVRLYCEEKQLNYSWGRHPFGEPVALRSAEHLALHPFAKLPVLIHNDIQVMETTAICRYLDHAFSDSSLTSGDMLTQTRVDQWSAALTCYLDNWLVRNYLLLLVSPTRPARPIDSQARAAAGHQACNGLDIISHQLGDQPFFCGMDYSMADAILTPMLDYLQALPESGAWIAERTPLAAYLQRMRQRPASAKILVPADFSQ</sequence>
<dbReference type="Pfam" id="PF13417">
    <property type="entry name" value="GST_N_3"/>
    <property type="match status" value="1"/>
</dbReference>
<name>A0A9J6PTM1_9GAMM</name>
<dbReference type="InterPro" id="IPR004045">
    <property type="entry name" value="Glutathione_S-Trfase_N"/>
</dbReference>
<dbReference type="EMBL" id="JAODIM010000043">
    <property type="protein sequence ID" value="MCU5779811.1"/>
    <property type="molecule type" value="Genomic_DNA"/>
</dbReference>
<dbReference type="PROSITE" id="PS50404">
    <property type="entry name" value="GST_NTER"/>
    <property type="match status" value="1"/>
</dbReference>
<accession>A0A9J6PTM1</accession>
<reference evidence="3" key="1">
    <citation type="submission" date="2022-09" db="EMBL/GenBank/DDBJ databases">
        <title>Winslowiella arboricola sp. nov., isolated from bleeding cankers on broadleaf hosts.</title>
        <authorList>
            <person name="Brady C."/>
            <person name="Kaur S."/>
            <person name="Crampton B."/>
            <person name="Maddock D."/>
            <person name="Arnold D."/>
            <person name="Denman S."/>
        </authorList>
    </citation>
    <scope>NUCLEOTIDE SEQUENCE</scope>
    <source>
        <strain evidence="3">BAC 15a-03b</strain>
    </source>
</reference>
<dbReference type="PROSITE" id="PS50405">
    <property type="entry name" value="GST_CTER"/>
    <property type="match status" value="1"/>
</dbReference>
<dbReference type="SFLD" id="SFLDS00019">
    <property type="entry name" value="Glutathione_Transferase_(cytos"/>
    <property type="match status" value="1"/>
</dbReference>
<dbReference type="RefSeq" id="WP_267141788.1">
    <property type="nucleotide sequence ID" value="NZ_JAODIL010000063.1"/>
</dbReference>
<dbReference type="Proteomes" id="UP001064262">
    <property type="component" value="Unassembled WGS sequence"/>
</dbReference>
<proteinExistence type="predicted"/>
<gene>
    <name evidence="3" type="ORF">N5923_20180</name>
</gene>
<dbReference type="InterPro" id="IPR036282">
    <property type="entry name" value="Glutathione-S-Trfase_C_sf"/>
</dbReference>
<feature type="domain" description="GST N-terminal" evidence="1">
    <location>
        <begin position="1"/>
        <end position="82"/>
    </location>
</feature>